<name>A0ABV5F5G2_9FLAO</name>
<keyword evidence="1" id="KW-0472">Membrane</keyword>
<evidence type="ECO:0000256" key="1">
    <source>
        <dbReference type="SAM" id="Phobius"/>
    </source>
</evidence>
<dbReference type="Proteomes" id="UP001589605">
    <property type="component" value="Unassembled WGS sequence"/>
</dbReference>
<keyword evidence="3" id="KW-1185">Reference proteome</keyword>
<comment type="caution">
    <text evidence="2">The sequence shown here is derived from an EMBL/GenBank/DDBJ whole genome shotgun (WGS) entry which is preliminary data.</text>
</comment>
<reference evidence="2 3" key="1">
    <citation type="submission" date="2024-09" db="EMBL/GenBank/DDBJ databases">
        <authorList>
            <person name="Sun Q."/>
            <person name="Mori K."/>
        </authorList>
    </citation>
    <scope>NUCLEOTIDE SEQUENCE [LARGE SCALE GENOMIC DNA]</scope>
    <source>
        <strain evidence="2 3">CECT 8286</strain>
    </source>
</reference>
<dbReference type="RefSeq" id="WP_382384245.1">
    <property type="nucleotide sequence ID" value="NZ_JBHMEZ010000017.1"/>
</dbReference>
<dbReference type="EMBL" id="JBHMEZ010000017">
    <property type="protein sequence ID" value="MFB9054604.1"/>
    <property type="molecule type" value="Genomic_DNA"/>
</dbReference>
<keyword evidence="1" id="KW-1133">Transmembrane helix</keyword>
<keyword evidence="1" id="KW-0812">Transmembrane</keyword>
<gene>
    <name evidence="2" type="ORF">ACFFVB_16050</name>
</gene>
<proteinExistence type="predicted"/>
<evidence type="ECO:0000313" key="3">
    <source>
        <dbReference type="Proteomes" id="UP001589605"/>
    </source>
</evidence>
<feature type="transmembrane region" description="Helical" evidence="1">
    <location>
        <begin position="9"/>
        <end position="27"/>
    </location>
</feature>
<protein>
    <submittedName>
        <fullName evidence="2">Uncharacterized protein</fullName>
    </submittedName>
</protein>
<organism evidence="2 3">
    <name type="scientific">Formosa undariae</name>
    <dbReference type="NCBI Taxonomy" id="1325436"/>
    <lineage>
        <taxon>Bacteria</taxon>
        <taxon>Pseudomonadati</taxon>
        <taxon>Bacteroidota</taxon>
        <taxon>Flavobacteriia</taxon>
        <taxon>Flavobacteriales</taxon>
        <taxon>Flavobacteriaceae</taxon>
        <taxon>Formosa</taxon>
    </lineage>
</organism>
<sequence>MKNLNLKKHFFKIVLLIFGIYFTYDYFDNRNEIKNLNYGIKANELRKALNVPIIDEYMKARNRHDDGFFGNGWGSWSKKPNENEILHIWKNVTPSENESYILNKEMDGLRKRNSDGRIMQLNIYSTIIGDSISKRTGRFFYYESEPRMEKELNEKEIDSIARSWNLNYLIKK</sequence>
<accession>A0ABV5F5G2</accession>
<evidence type="ECO:0000313" key="2">
    <source>
        <dbReference type="EMBL" id="MFB9054604.1"/>
    </source>
</evidence>